<evidence type="ECO:0000256" key="4">
    <source>
        <dbReference type="ARBA" id="ARBA00022496"/>
    </source>
</evidence>
<comment type="subcellular location">
    <subcellularLocation>
        <location evidence="1 11">Cell outer membrane</location>
        <topology evidence="1 11">Multi-pass membrane protein</topology>
    </subcellularLocation>
</comment>
<keyword evidence="2 11" id="KW-0813">Transport</keyword>
<keyword evidence="10 11" id="KW-0998">Cell outer membrane</keyword>
<keyword evidence="3 11" id="KW-1134">Transmembrane beta strand</keyword>
<reference evidence="15 16" key="1">
    <citation type="submission" date="2017-09" db="EMBL/GenBank/DDBJ databases">
        <title>Sphingomonas panjinensis sp.nov., isolated from oil-contaminated soil.</title>
        <authorList>
            <person name="Wang L."/>
            <person name="Chen L."/>
        </authorList>
    </citation>
    <scope>NUCLEOTIDE SEQUENCE [LARGE SCALE GENOMIC DNA]</scope>
    <source>
        <strain evidence="15 16">FW-11</strain>
    </source>
</reference>
<organism evidence="15 16">
    <name type="scientific">Sphingomonas oleivorans</name>
    <dbReference type="NCBI Taxonomy" id="1735121"/>
    <lineage>
        <taxon>Bacteria</taxon>
        <taxon>Pseudomonadati</taxon>
        <taxon>Pseudomonadota</taxon>
        <taxon>Alphaproteobacteria</taxon>
        <taxon>Sphingomonadales</taxon>
        <taxon>Sphingomonadaceae</taxon>
        <taxon>Sphingomonas</taxon>
    </lineage>
</organism>
<evidence type="ECO:0000313" key="15">
    <source>
        <dbReference type="EMBL" id="PTQ07830.1"/>
    </source>
</evidence>
<dbReference type="AlphaFoldDB" id="A0A2T5FU72"/>
<keyword evidence="5 11" id="KW-0812">Transmembrane</keyword>
<feature type="domain" description="TonB-dependent receptor-like beta-barrel" evidence="13">
    <location>
        <begin position="304"/>
        <end position="780"/>
    </location>
</feature>
<dbReference type="InterPro" id="IPR000531">
    <property type="entry name" value="Beta-barrel_TonB"/>
</dbReference>
<dbReference type="PROSITE" id="PS52016">
    <property type="entry name" value="TONB_DEPENDENT_REC_3"/>
    <property type="match status" value="1"/>
</dbReference>
<dbReference type="GO" id="GO:0006826">
    <property type="term" value="P:iron ion transport"/>
    <property type="evidence" value="ECO:0007669"/>
    <property type="project" value="UniProtKB-KW"/>
</dbReference>
<name>A0A2T5FU72_9SPHN</name>
<evidence type="ECO:0000256" key="6">
    <source>
        <dbReference type="ARBA" id="ARBA00023004"/>
    </source>
</evidence>
<evidence type="ECO:0000256" key="7">
    <source>
        <dbReference type="ARBA" id="ARBA00023065"/>
    </source>
</evidence>
<keyword evidence="16" id="KW-1185">Reference proteome</keyword>
<dbReference type="Gene3D" id="2.40.170.20">
    <property type="entry name" value="TonB-dependent receptor, beta-barrel domain"/>
    <property type="match status" value="1"/>
</dbReference>
<evidence type="ECO:0000256" key="10">
    <source>
        <dbReference type="ARBA" id="ARBA00023237"/>
    </source>
</evidence>
<dbReference type="SUPFAM" id="SSF56935">
    <property type="entry name" value="Porins"/>
    <property type="match status" value="1"/>
</dbReference>
<dbReference type="Proteomes" id="UP000244162">
    <property type="component" value="Unassembled WGS sequence"/>
</dbReference>
<evidence type="ECO:0008006" key="17">
    <source>
        <dbReference type="Google" id="ProtNLM"/>
    </source>
</evidence>
<keyword evidence="6" id="KW-0408">Iron</keyword>
<evidence type="ECO:0000256" key="9">
    <source>
        <dbReference type="ARBA" id="ARBA00023136"/>
    </source>
</evidence>
<comment type="caution">
    <text evidence="15">The sequence shown here is derived from an EMBL/GenBank/DDBJ whole genome shotgun (WGS) entry which is preliminary data.</text>
</comment>
<evidence type="ECO:0000313" key="16">
    <source>
        <dbReference type="Proteomes" id="UP000244162"/>
    </source>
</evidence>
<dbReference type="EMBL" id="NWBU01000017">
    <property type="protein sequence ID" value="PTQ07830.1"/>
    <property type="molecule type" value="Genomic_DNA"/>
</dbReference>
<protein>
    <recommendedName>
        <fullName evidence="17">TonB-dependent receptor</fullName>
    </recommendedName>
</protein>
<dbReference type="InterPro" id="IPR012910">
    <property type="entry name" value="Plug_dom"/>
</dbReference>
<evidence type="ECO:0000259" key="13">
    <source>
        <dbReference type="Pfam" id="PF00593"/>
    </source>
</evidence>
<evidence type="ECO:0000256" key="1">
    <source>
        <dbReference type="ARBA" id="ARBA00004571"/>
    </source>
</evidence>
<dbReference type="PANTHER" id="PTHR32552:SF81">
    <property type="entry name" value="TONB-DEPENDENT OUTER MEMBRANE RECEPTOR"/>
    <property type="match status" value="1"/>
</dbReference>
<keyword evidence="4" id="KW-0410">Iron transport</keyword>
<evidence type="ECO:0000256" key="12">
    <source>
        <dbReference type="RuleBase" id="RU003357"/>
    </source>
</evidence>
<sequence>MAEGLCISCARAGRNAPNHKERKMPAECLALCHRDTPSRARRSVLRETSLIALLVGLSAGMGQPAFGQSVAPADAVASPTEAAPAEPEAAAQEIIVTGQRRSQRLQDVPASITAVSSEAINNSGFTRPEDLQRVAPSLSFNPSQGAGFQIRGVGSQGVDYNLEKAVATVVDDVVQGTPRNIGINTLSDIERVEVLRGPQGTLFGKNASGGVVFVVTQKPRLGETEVIGRYRYGSYDEILLDNTVNVPVAENLAFRATGIYQRRDGTSRNRFNGQRATGYRDYALKGKLLWEPVPDLEAYIIADYQNHRNTGLGYLNVHRRLVPYTGAANTIDLAQVLGGYGITPSSTTEQFAQDTHPFATVKSEGIQANISYHLGDYTLTSVTAYKHQKNYSQSDLDYTSLPIFSYNRNFLTADQISQEIRLNSPTGGFLDYVVGVYFFDLDVHAEERQGGTFFRTDLPPGTLLSPVGGVGNYRAKSRSYAAFGQANLHLTDQFTAILGGRYTHDRVFASFRTSADPNFTLLPQTVLFAPAALSDEQDDFSGKVTVQYEPSRSFMIYATASQGYKAPAIATIRGNVRKVEPETVTNYEIGVKSQLFDRALTLNVTAFTQKFKNFQTQTVTQFPDGSLSIVLANAGGLRSRGIEADSQLRLSRNFSLNGSVAYTPTKYTDFLTSCYAGQPLNPSPGPGCYIAPGTTTRVHQAAGKPLIYAPKYAYTVGGDYSVPLGDHSIDANVVYTWRSRTYTVAGDPFTIVPSYGLFNGNVSFGAEDDSWRVGLYFRNLFDKFYVARINRSVFAAPGTLVHTPAIDAHRTIGGQVSFRF</sequence>
<dbReference type="GO" id="GO:0009279">
    <property type="term" value="C:cell outer membrane"/>
    <property type="evidence" value="ECO:0007669"/>
    <property type="project" value="UniProtKB-SubCell"/>
</dbReference>
<gene>
    <name evidence="15" type="ORF">CLG96_16975</name>
</gene>
<evidence type="ECO:0000256" key="11">
    <source>
        <dbReference type="PROSITE-ProRule" id="PRU01360"/>
    </source>
</evidence>
<dbReference type="Pfam" id="PF07715">
    <property type="entry name" value="Plug"/>
    <property type="match status" value="1"/>
</dbReference>
<dbReference type="InterPro" id="IPR036942">
    <property type="entry name" value="Beta-barrel_TonB_sf"/>
</dbReference>
<keyword evidence="7" id="KW-0406">Ion transport</keyword>
<dbReference type="Pfam" id="PF00593">
    <property type="entry name" value="TonB_dep_Rec_b-barrel"/>
    <property type="match status" value="1"/>
</dbReference>
<evidence type="ECO:0000256" key="5">
    <source>
        <dbReference type="ARBA" id="ARBA00022692"/>
    </source>
</evidence>
<evidence type="ECO:0000256" key="2">
    <source>
        <dbReference type="ARBA" id="ARBA00022448"/>
    </source>
</evidence>
<keyword evidence="9 11" id="KW-0472">Membrane</keyword>
<dbReference type="PANTHER" id="PTHR32552">
    <property type="entry name" value="FERRICHROME IRON RECEPTOR-RELATED"/>
    <property type="match status" value="1"/>
</dbReference>
<evidence type="ECO:0000256" key="3">
    <source>
        <dbReference type="ARBA" id="ARBA00022452"/>
    </source>
</evidence>
<accession>A0A2T5FU72</accession>
<comment type="similarity">
    <text evidence="11 12">Belongs to the TonB-dependent receptor family.</text>
</comment>
<dbReference type="OrthoDB" id="9760333at2"/>
<dbReference type="CDD" id="cd01347">
    <property type="entry name" value="ligand_gated_channel"/>
    <property type="match status" value="1"/>
</dbReference>
<proteinExistence type="inferred from homology"/>
<keyword evidence="8 12" id="KW-0798">TonB box</keyword>
<evidence type="ECO:0000259" key="14">
    <source>
        <dbReference type="Pfam" id="PF07715"/>
    </source>
</evidence>
<evidence type="ECO:0000256" key="8">
    <source>
        <dbReference type="ARBA" id="ARBA00023077"/>
    </source>
</evidence>
<feature type="domain" description="TonB-dependent receptor plug" evidence="14">
    <location>
        <begin position="105"/>
        <end position="211"/>
    </location>
</feature>
<dbReference type="InterPro" id="IPR039426">
    <property type="entry name" value="TonB-dep_rcpt-like"/>
</dbReference>